<name>A0ABS6GWT4_MAMLE</name>
<reference evidence="6 7" key="1">
    <citation type="submission" date="2021-06" db="EMBL/GenBank/DDBJ databases">
        <title>Staphylococcus lentus K169 genome sequencing.</title>
        <authorList>
            <person name="Sundareshan S."/>
            <person name="Akhila D.S."/>
            <person name="Prachi D."/>
            <person name="Sivakumar R."/>
            <person name="Rajendhran J."/>
            <person name="Isloor S."/>
            <person name="Hegde N.R."/>
        </authorList>
    </citation>
    <scope>NUCLEOTIDE SEQUENCE [LARGE SCALE GENOMIC DNA]</scope>
    <source>
        <strain evidence="6 7">K169</strain>
    </source>
</reference>
<keyword evidence="2" id="KW-0813">Transport</keyword>
<dbReference type="Proteomes" id="UP000770161">
    <property type="component" value="Unassembled WGS sequence"/>
</dbReference>
<accession>A0ABS6GWT4</accession>
<proteinExistence type="inferred from homology"/>
<dbReference type="InterPro" id="IPR003593">
    <property type="entry name" value="AAA+_ATPase"/>
</dbReference>
<dbReference type="PANTHER" id="PTHR43776:SF7">
    <property type="entry name" value="D,D-DIPEPTIDE TRANSPORT ATP-BINDING PROTEIN DDPF-RELATED"/>
    <property type="match status" value="1"/>
</dbReference>
<dbReference type="InterPro" id="IPR003439">
    <property type="entry name" value="ABC_transporter-like_ATP-bd"/>
</dbReference>
<gene>
    <name evidence="6" type="ORF">KQ656_07980</name>
</gene>
<dbReference type="PROSITE" id="PS50893">
    <property type="entry name" value="ABC_TRANSPORTER_2"/>
    <property type="match status" value="1"/>
</dbReference>
<dbReference type="InterPro" id="IPR017871">
    <property type="entry name" value="ABC_transporter-like_CS"/>
</dbReference>
<comment type="caution">
    <text evidence="6">The sequence shown here is derived from an EMBL/GenBank/DDBJ whole genome shotgun (WGS) entry which is preliminary data.</text>
</comment>
<evidence type="ECO:0000256" key="1">
    <source>
        <dbReference type="ARBA" id="ARBA00005417"/>
    </source>
</evidence>
<evidence type="ECO:0000256" key="2">
    <source>
        <dbReference type="ARBA" id="ARBA00022448"/>
    </source>
</evidence>
<keyword evidence="7" id="KW-1185">Reference proteome</keyword>
<dbReference type="CDD" id="cd03257">
    <property type="entry name" value="ABC_NikE_OppD_transporters"/>
    <property type="match status" value="1"/>
</dbReference>
<evidence type="ECO:0000313" key="7">
    <source>
        <dbReference type="Proteomes" id="UP000770161"/>
    </source>
</evidence>
<keyword evidence="4 6" id="KW-0067">ATP-binding</keyword>
<keyword evidence="3" id="KW-0547">Nucleotide-binding</keyword>
<organism evidence="6 7">
    <name type="scientific">Mammaliicoccus lentus</name>
    <name type="common">Staphylococcus lentus</name>
    <dbReference type="NCBI Taxonomy" id="42858"/>
    <lineage>
        <taxon>Bacteria</taxon>
        <taxon>Bacillati</taxon>
        <taxon>Bacillota</taxon>
        <taxon>Bacilli</taxon>
        <taxon>Bacillales</taxon>
        <taxon>Staphylococcaceae</taxon>
        <taxon>Mammaliicoccus</taxon>
    </lineage>
</organism>
<protein>
    <submittedName>
        <fullName evidence="6">ABC transporter ATP-binding protein</fullName>
    </submittedName>
</protein>
<evidence type="ECO:0000256" key="3">
    <source>
        <dbReference type="ARBA" id="ARBA00022741"/>
    </source>
</evidence>
<comment type="similarity">
    <text evidence="1">Belongs to the ABC transporter superfamily.</text>
</comment>
<dbReference type="SMART" id="SM00382">
    <property type="entry name" value="AAA"/>
    <property type="match status" value="1"/>
</dbReference>
<dbReference type="InterPro" id="IPR050319">
    <property type="entry name" value="ABC_transp_ATP-bind"/>
</dbReference>
<evidence type="ECO:0000259" key="5">
    <source>
        <dbReference type="PROSITE" id="PS50893"/>
    </source>
</evidence>
<dbReference type="Pfam" id="PF00005">
    <property type="entry name" value="ABC_tran"/>
    <property type="match status" value="1"/>
</dbReference>
<dbReference type="GO" id="GO:0005524">
    <property type="term" value="F:ATP binding"/>
    <property type="evidence" value="ECO:0007669"/>
    <property type="project" value="UniProtKB-KW"/>
</dbReference>
<dbReference type="InterPro" id="IPR027417">
    <property type="entry name" value="P-loop_NTPase"/>
</dbReference>
<dbReference type="PROSITE" id="PS00211">
    <property type="entry name" value="ABC_TRANSPORTER_1"/>
    <property type="match status" value="1"/>
</dbReference>
<dbReference type="PANTHER" id="PTHR43776">
    <property type="entry name" value="TRANSPORT ATP-BINDING PROTEIN"/>
    <property type="match status" value="1"/>
</dbReference>
<dbReference type="SUPFAM" id="SSF52540">
    <property type="entry name" value="P-loop containing nucleoside triphosphate hydrolases"/>
    <property type="match status" value="1"/>
</dbReference>
<dbReference type="EMBL" id="JAHLZN010000012">
    <property type="protein sequence ID" value="MBU6113894.1"/>
    <property type="molecule type" value="Genomic_DNA"/>
</dbReference>
<evidence type="ECO:0000256" key="4">
    <source>
        <dbReference type="ARBA" id="ARBA00022840"/>
    </source>
</evidence>
<sequence>MLKVDSVEKSYGGIQLFKKQSTYVVKGVSFDCEMGSSIAIIGESGSGKSTLSRMILGIEKPDKGLVTLDGKSICKRKVRKHQIGAVFQDYTSSLHPFQTVREILLEVMCDCGGKSKQEMHDEAATLMEEVGLGEGYLDMYPNTLSGGEAQRVAIARALAIHPRYILFDEAISSLDMSIQTQILDLLIELKDKRSLTYIFITHDIQAATYLCDRLIIFKDGQIVEQLKTSQLHLSKNKYTRALIDKQLSF</sequence>
<feature type="domain" description="ABC transporter" evidence="5">
    <location>
        <begin position="2"/>
        <end position="244"/>
    </location>
</feature>
<dbReference type="RefSeq" id="WP_194200388.1">
    <property type="nucleotide sequence ID" value="NZ_JADGLT010000087.1"/>
</dbReference>
<dbReference type="Gene3D" id="3.40.50.300">
    <property type="entry name" value="P-loop containing nucleotide triphosphate hydrolases"/>
    <property type="match status" value="1"/>
</dbReference>
<evidence type="ECO:0000313" key="6">
    <source>
        <dbReference type="EMBL" id="MBU6113894.1"/>
    </source>
</evidence>